<dbReference type="OrthoDB" id="10250354at2759"/>
<evidence type="ECO:0000313" key="2">
    <source>
        <dbReference type="Proteomes" id="UP000789396"/>
    </source>
</evidence>
<organism evidence="1 2">
    <name type="scientific">Racocetra fulgida</name>
    <dbReference type="NCBI Taxonomy" id="60492"/>
    <lineage>
        <taxon>Eukaryota</taxon>
        <taxon>Fungi</taxon>
        <taxon>Fungi incertae sedis</taxon>
        <taxon>Mucoromycota</taxon>
        <taxon>Glomeromycotina</taxon>
        <taxon>Glomeromycetes</taxon>
        <taxon>Diversisporales</taxon>
        <taxon>Gigasporaceae</taxon>
        <taxon>Racocetra</taxon>
    </lineage>
</organism>
<comment type="caution">
    <text evidence="1">The sequence shown here is derived from an EMBL/GenBank/DDBJ whole genome shotgun (WGS) entry which is preliminary data.</text>
</comment>
<sequence>LREEFERQARLKKEHEVENMGDIQLSIDATQLFDPYDSVPYQRQNVTGISSIFENIEVGSSVVQPRITTAKANYTFGADGYVSNIFSLWGQNDSYSRRERSSVTIGINRAMEKSGYGLEMQVCDGFLC</sequence>
<protein>
    <submittedName>
        <fullName evidence="1">4272_t:CDS:1</fullName>
    </submittedName>
</protein>
<dbReference type="AlphaFoldDB" id="A0A9N9I1Y1"/>
<dbReference type="Proteomes" id="UP000789396">
    <property type="component" value="Unassembled WGS sequence"/>
</dbReference>
<name>A0A9N9I1Y1_9GLOM</name>
<reference evidence="1" key="1">
    <citation type="submission" date="2021-06" db="EMBL/GenBank/DDBJ databases">
        <authorList>
            <person name="Kallberg Y."/>
            <person name="Tangrot J."/>
            <person name="Rosling A."/>
        </authorList>
    </citation>
    <scope>NUCLEOTIDE SEQUENCE</scope>
    <source>
        <strain evidence="1">IN212</strain>
    </source>
</reference>
<proteinExistence type="predicted"/>
<keyword evidence="2" id="KW-1185">Reference proteome</keyword>
<accession>A0A9N9I1Y1</accession>
<dbReference type="EMBL" id="CAJVPZ010023784">
    <property type="protein sequence ID" value="CAG8716788.1"/>
    <property type="molecule type" value="Genomic_DNA"/>
</dbReference>
<feature type="non-terminal residue" evidence="1">
    <location>
        <position position="1"/>
    </location>
</feature>
<gene>
    <name evidence="1" type="ORF">RFULGI_LOCUS11197</name>
</gene>
<evidence type="ECO:0000313" key="1">
    <source>
        <dbReference type="EMBL" id="CAG8716788.1"/>
    </source>
</evidence>